<accession>M3AYP2</accession>
<dbReference type="VEuPathDB" id="FungiDB:MYCFIDRAFT_197461"/>
<organism evidence="1 2">
    <name type="scientific">Pseudocercospora fijiensis (strain CIRAD86)</name>
    <name type="common">Black leaf streak disease fungus</name>
    <name type="synonym">Mycosphaerella fijiensis</name>
    <dbReference type="NCBI Taxonomy" id="383855"/>
    <lineage>
        <taxon>Eukaryota</taxon>
        <taxon>Fungi</taxon>
        <taxon>Dikarya</taxon>
        <taxon>Ascomycota</taxon>
        <taxon>Pezizomycotina</taxon>
        <taxon>Dothideomycetes</taxon>
        <taxon>Dothideomycetidae</taxon>
        <taxon>Mycosphaerellales</taxon>
        <taxon>Mycosphaerellaceae</taxon>
        <taxon>Pseudocercospora</taxon>
    </lineage>
</organism>
<dbReference type="AlphaFoldDB" id="M3AYP2"/>
<dbReference type="RefSeq" id="XP_007927695.1">
    <property type="nucleotide sequence ID" value="XM_007929504.1"/>
</dbReference>
<protein>
    <submittedName>
        <fullName evidence="1">Uncharacterized protein</fullName>
    </submittedName>
</protein>
<evidence type="ECO:0000313" key="2">
    <source>
        <dbReference type="Proteomes" id="UP000016932"/>
    </source>
</evidence>
<proteinExistence type="predicted"/>
<dbReference type="Proteomes" id="UP000016932">
    <property type="component" value="Unassembled WGS sequence"/>
</dbReference>
<evidence type="ECO:0000313" key="1">
    <source>
        <dbReference type="EMBL" id="EME82302.1"/>
    </source>
</evidence>
<name>M3AYP2_PSEFD</name>
<dbReference type="GeneID" id="19335652"/>
<reference evidence="1 2" key="1">
    <citation type="journal article" date="2012" name="PLoS Pathog.">
        <title>Diverse lifestyles and strategies of plant pathogenesis encoded in the genomes of eighteen Dothideomycetes fungi.</title>
        <authorList>
            <person name="Ohm R.A."/>
            <person name="Feau N."/>
            <person name="Henrissat B."/>
            <person name="Schoch C.L."/>
            <person name="Horwitz B.A."/>
            <person name="Barry K.W."/>
            <person name="Condon B.J."/>
            <person name="Copeland A.C."/>
            <person name="Dhillon B."/>
            <person name="Glaser F."/>
            <person name="Hesse C.N."/>
            <person name="Kosti I."/>
            <person name="LaButti K."/>
            <person name="Lindquist E.A."/>
            <person name="Lucas S."/>
            <person name="Salamov A.A."/>
            <person name="Bradshaw R.E."/>
            <person name="Ciuffetti L."/>
            <person name="Hamelin R.C."/>
            <person name="Kema G.H.J."/>
            <person name="Lawrence C."/>
            <person name="Scott J.A."/>
            <person name="Spatafora J.W."/>
            <person name="Turgeon B.G."/>
            <person name="de Wit P.J.G.M."/>
            <person name="Zhong S."/>
            <person name="Goodwin S.B."/>
            <person name="Grigoriev I.V."/>
        </authorList>
    </citation>
    <scope>NUCLEOTIDE SEQUENCE [LARGE SCALE GENOMIC DNA]</scope>
    <source>
        <strain evidence="1 2">CIRAD86</strain>
    </source>
</reference>
<dbReference type="KEGG" id="pfj:MYCFIDRAFT_197461"/>
<sequence>MATQVTASPLAQQVPNVAAPACSSVTSSLKSDGADDLVNHCYAMGYSKASNNGSQNASTHAQTEDSNTLSDLRKILHRVLGGFVISPFSSINSVDPSPLSVAAAGQATLERTLWLSEGSPLSSAPSCEALRQIFSICDHVVNQQKIGEPLGVEVTNVLPLGYQAVETLGRLREIQSPPILHDTIEAIVFGRSLPLSASSSTTTQLQALRFLCAAILVAVEPMPFGPPANSDDPTGGLTAEEHGLNYHSFIAPGYRPRTPSSILGLRNSM</sequence>
<dbReference type="STRING" id="383855.M3AYP2"/>
<keyword evidence="2" id="KW-1185">Reference proteome</keyword>
<dbReference type="HOGENOM" id="CLU_1034873_0_0_1"/>
<dbReference type="EMBL" id="KB446559">
    <property type="protein sequence ID" value="EME82302.1"/>
    <property type="molecule type" value="Genomic_DNA"/>
</dbReference>
<gene>
    <name evidence="1" type="ORF">MYCFIDRAFT_197461</name>
</gene>